<sequence>MKKKGFLFLLIFGFSNAFSQAKNEELKKELDEILRLDQTYRKLFDNGITSAKKSEILKSLNIDEEDFKSEDWQLVATQDSINIRKIDKIISEYGYPGKTLVGEPTNTAAWYIIQHSDKIEKYLPIIKEAEKKGELPFSLVAMMEDRYLMENGKEQIYGTQGHSTYYEKNGKGYQTEDIIWPIKNPKKINEIRKKAGFRQTIEEYAKDLYGKDFVYNSYTLDDIENNRIDAKEVTR</sequence>
<dbReference type="RefSeq" id="WP_076560088.1">
    <property type="nucleotide sequence ID" value="NZ_CP033929.1"/>
</dbReference>
<feature type="chain" id="PRO_5016565811" evidence="1">
    <location>
        <begin position="20"/>
        <end position="235"/>
    </location>
</feature>
<evidence type="ECO:0000313" key="4">
    <source>
        <dbReference type="Proteomes" id="UP000185725"/>
    </source>
</evidence>
<proteinExistence type="predicted"/>
<evidence type="ECO:0000313" key="3">
    <source>
        <dbReference type="EMBL" id="SUY53728.1"/>
    </source>
</evidence>
<protein>
    <submittedName>
        <fullName evidence="3">Uncharacterized protein</fullName>
    </submittedName>
</protein>
<evidence type="ECO:0000313" key="5">
    <source>
        <dbReference type="Proteomes" id="UP000255231"/>
    </source>
</evidence>
<dbReference type="OrthoDB" id="648842at2"/>
<feature type="signal peptide" evidence="1">
    <location>
        <begin position="1"/>
        <end position="19"/>
    </location>
</feature>
<dbReference type="Proteomes" id="UP000185725">
    <property type="component" value="Unassembled WGS sequence"/>
</dbReference>
<dbReference type="AlphaFoldDB" id="A0A381JSP5"/>
<keyword evidence="1" id="KW-0732">Signal</keyword>
<evidence type="ECO:0000313" key="2">
    <source>
        <dbReference type="EMBL" id="SIQ44328.1"/>
    </source>
</evidence>
<reference evidence="2 4" key="1">
    <citation type="submission" date="2017-01" db="EMBL/GenBank/DDBJ databases">
        <authorList>
            <person name="Varghese N."/>
            <person name="Submissions S."/>
        </authorList>
    </citation>
    <scope>NUCLEOTIDE SEQUENCE [LARGE SCALE GENOMIC DNA]</scope>
    <source>
        <strain evidence="2 4">ATCC 27950</strain>
    </source>
</reference>
<dbReference type="InterPro" id="IPR046732">
    <property type="entry name" value="DUF6624"/>
</dbReference>
<organism evidence="3 5">
    <name type="scientific">Chryseobacterium indoltheticum</name>
    <dbReference type="NCBI Taxonomy" id="254"/>
    <lineage>
        <taxon>Bacteria</taxon>
        <taxon>Pseudomonadati</taxon>
        <taxon>Bacteroidota</taxon>
        <taxon>Flavobacteriia</taxon>
        <taxon>Flavobacteriales</taxon>
        <taxon>Weeksellaceae</taxon>
        <taxon>Chryseobacterium group</taxon>
        <taxon>Chryseobacterium</taxon>
    </lineage>
</organism>
<accession>A0A381JSP5</accession>
<dbReference type="KEGG" id="cil:EG358_18440"/>
<reference evidence="3 5" key="2">
    <citation type="submission" date="2018-06" db="EMBL/GenBank/DDBJ databases">
        <authorList>
            <consortium name="Pathogen Informatics"/>
            <person name="Doyle S."/>
        </authorList>
    </citation>
    <scope>NUCLEOTIDE SEQUENCE [LARGE SCALE GENOMIC DNA]</scope>
    <source>
        <strain evidence="3 5">NCTC13560</strain>
    </source>
</reference>
<evidence type="ECO:0000256" key="1">
    <source>
        <dbReference type="SAM" id="SignalP"/>
    </source>
</evidence>
<gene>
    <name evidence="3" type="ORF">NCTC13560_03670</name>
    <name evidence="2" type="ORF">SAMN05421682_10547</name>
</gene>
<name>A0A381JSP5_9FLAO</name>
<dbReference type="GeneID" id="303675682"/>
<dbReference type="EMBL" id="FTMF01000005">
    <property type="protein sequence ID" value="SIQ44328.1"/>
    <property type="molecule type" value="Genomic_DNA"/>
</dbReference>
<dbReference type="EMBL" id="UFVS01000002">
    <property type="protein sequence ID" value="SUY53728.1"/>
    <property type="molecule type" value="Genomic_DNA"/>
</dbReference>
<dbReference type="Pfam" id="PF20329">
    <property type="entry name" value="DUF6624"/>
    <property type="match status" value="1"/>
</dbReference>
<keyword evidence="4" id="KW-1185">Reference proteome</keyword>
<dbReference type="Proteomes" id="UP000255231">
    <property type="component" value="Unassembled WGS sequence"/>
</dbReference>